<keyword evidence="3" id="KW-1185">Reference proteome</keyword>
<evidence type="ECO:0000313" key="2">
    <source>
        <dbReference type="EMBL" id="PCH44933.1"/>
    </source>
</evidence>
<feature type="region of interest" description="Disordered" evidence="1">
    <location>
        <begin position="20"/>
        <end position="45"/>
    </location>
</feature>
<sequence length="159" mass="17622">MPGTAISTPQKVLSAIHNIPKRMKSSQLRSQERPRGKENVPPGEQSSGLCALAILVTSPSCPAADQSATLPWQPKDGMIIIKVAVPCTDDLWKLRVPEDISLDDFLARVEHKVGFPVEFTYRISRTREHPVKTEVAFKTWVAGRVRKGKNTHLIAHVPL</sequence>
<gene>
    <name evidence="2" type="ORF">WOLCODRAFT_139325</name>
</gene>
<organism evidence="2 3">
    <name type="scientific">Wolfiporia cocos (strain MD-104)</name>
    <name type="common">Brown rot fungus</name>
    <dbReference type="NCBI Taxonomy" id="742152"/>
    <lineage>
        <taxon>Eukaryota</taxon>
        <taxon>Fungi</taxon>
        <taxon>Dikarya</taxon>
        <taxon>Basidiomycota</taxon>
        <taxon>Agaricomycotina</taxon>
        <taxon>Agaricomycetes</taxon>
        <taxon>Polyporales</taxon>
        <taxon>Phaeolaceae</taxon>
        <taxon>Wolfiporia</taxon>
    </lineage>
</organism>
<name>A0A2H3JY63_WOLCO</name>
<dbReference type="AlphaFoldDB" id="A0A2H3JY63"/>
<evidence type="ECO:0000313" key="3">
    <source>
        <dbReference type="Proteomes" id="UP000218811"/>
    </source>
</evidence>
<accession>A0A2H3JY63</accession>
<evidence type="ECO:0000256" key="1">
    <source>
        <dbReference type="SAM" id="MobiDB-lite"/>
    </source>
</evidence>
<reference evidence="2 3" key="1">
    <citation type="journal article" date="2012" name="Science">
        <title>The Paleozoic origin of enzymatic lignin decomposition reconstructed from 31 fungal genomes.</title>
        <authorList>
            <person name="Floudas D."/>
            <person name="Binder M."/>
            <person name="Riley R."/>
            <person name="Barry K."/>
            <person name="Blanchette R.A."/>
            <person name="Henrissat B."/>
            <person name="Martinez A.T."/>
            <person name="Otillar R."/>
            <person name="Spatafora J.W."/>
            <person name="Yadav J.S."/>
            <person name="Aerts A."/>
            <person name="Benoit I."/>
            <person name="Boyd A."/>
            <person name="Carlson A."/>
            <person name="Copeland A."/>
            <person name="Coutinho P.M."/>
            <person name="de Vries R.P."/>
            <person name="Ferreira P."/>
            <person name="Findley K."/>
            <person name="Foster B."/>
            <person name="Gaskell J."/>
            <person name="Glotzer D."/>
            <person name="Gorecki P."/>
            <person name="Heitman J."/>
            <person name="Hesse C."/>
            <person name="Hori C."/>
            <person name="Igarashi K."/>
            <person name="Jurgens J.A."/>
            <person name="Kallen N."/>
            <person name="Kersten P."/>
            <person name="Kohler A."/>
            <person name="Kuees U."/>
            <person name="Kumar T.K.A."/>
            <person name="Kuo A."/>
            <person name="LaButti K."/>
            <person name="Larrondo L.F."/>
            <person name="Lindquist E."/>
            <person name="Ling A."/>
            <person name="Lombard V."/>
            <person name="Lucas S."/>
            <person name="Lundell T."/>
            <person name="Martin R."/>
            <person name="McLaughlin D.J."/>
            <person name="Morgenstern I."/>
            <person name="Morin E."/>
            <person name="Murat C."/>
            <person name="Nagy L.G."/>
            <person name="Nolan M."/>
            <person name="Ohm R.A."/>
            <person name="Patyshakuliyeva A."/>
            <person name="Rokas A."/>
            <person name="Ruiz-Duenas F.J."/>
            <person name="Sabat G."/>
            <person name="Salamov A."/>
            <person name="Samejima M."/>
            <person name="Schmutz J."/>
            <person name="Slot J.C."/>
            <person name="St John F."/>
            <person name="Stenlid J."/>
            <person name="Sun H."/>
            <person name="Sun S."/>
            <person name="Syed K."/>
            <person name="Tsang A."/>
            <person name="Wiebenga A."/>
            <person name="Young D."/>
            <person name="Pisabarro A."/>
            <person name="Eastwood D.C."/>
            <person name="Martin F."/>
            <person name="Cullen D."/>
            <person name="Grigoriev I.V."/>
            <person name="Hibbett D.S."/>
        </authorList>
    </citation>
    <scope>NUCLEOTIDE SEQUENCE [LARGE SCALE GENOMIC DNA]</scope>
    <source>
        <strain evidence="2 3">MD-104</strain>
    </source>
</reference>
<dbReference type="OMA" id="HNLPRRM"/>
<dbReference type="EMBL" id="KB468168">
    <property type="protein sequence ID" value="PCH44933.1"/>
    <property type="molecule type" value="Genomic_DNA"/>
</dbReference>
<protein>
    <submittedName>
        <fullName evidence="2">Uncharacterized protein</fullName>
    </submittedName>
</protein>
<dbReference type="Proteomes" id="UP000218811">
    <property type="component" value="Unassembled WGS sequence"/>
</dbReference>
<dbReference type="OrthoDB" id="2667096at2759"/>
<proteinExistence type="predicted"/>